<evidence type="ECO:0000313" key="2">
    <source>
        <dbReference type="EMBL" id="EJW84229.1"/>
    </source>
</evidence>
<proteinExistence type="predicted"/>
<feature type="region of interest" description="Disordered" evidence="1">
    <location>
        <begin position="43"/>
        <end position="80"/>
    </location>
</feature>
<name>J9FA51_WUCBA</name>
<sequence length="108" mass="11736">MKPIGKTSEVNLRGYGQGEKERCLSNNTGAHLYNPTKSAATLKNENRNTARGGHNCGTDGLFSRRKETPKAQGTKPFAENTSKTLPTGVVIYNLLPHDTVVLLVARLN</sequence>
<feature type="region of interest" description="Disordered" evidence="1">
    <location>
        <begin position="1"/>
        <end position="20"/>
    </location>
</feature>
<dbReference type="Proteomes" id="UP000004810">
    <property type="component" value="Unassembled WGS sequence"/>
</dbReference>
<protein>
    <submittedName>
        <fullName evidence="2">Uncharacterized protein</fullName>
    </submittedName>
</protein>
<comment type="caution">
    <text evidence="2">The sequence shown here is derived from an EMBL/GenBank/DDBJ whole genome shotgun (WGS) entry which is preliminary data.</text>
</comment>
<dbReference type="EMBL" id="ADBV01001733">
    <property type="protein sequence ID" value="EJW84229.1"/>
    <property type="molecule type" value="Genomic_DNA"/>
</dbReference>
<organism evidence="2 3">
    <name type="scientific">Wuchereria bancrofti</name>
    <dbReference type="NCBI Taxonomy" id="6293"/>
    <lineage>
        <taxon>Eukaryota</taxon>
        <taxon>Metazoa</taxon>
        <taxon>Ecdysozoa</taxon>
        <taxon>Nematoda</taxon>
        <taxon>Chromadorea</taxon>
        <taxon>Rhabditida</taxon>
        <taxon>Spirurina</taxon>
        <taxon>Spiruromorpha</taxon>
        <taxon>Filarioidea</taxon>
        <taxon>Onchocercidae</taxon>
        <taxon>Wuchereria</taxon>
    </lineage>
</organism>
<evidence type="ECO:0000256" key="1">
    <source>
        <dbReference type="SAM" id="MobiDB-lite"/>
    </source>
</evidence>
<accession>J9FA51</accession>
<evidence type="ECO:0000313" key="3">
    <source>
        <dbReference type="Proteomes" id="UP000004810"/>
    </source>
</evidence>
<dbReference type="AlphaFoldDB" id="J9FA51"/>
<gene>
    <name evidence="2" type="ORF">WUBG_04861</name>
</gene>
<reference evidence="3" key="1">
    <citation type="submission" date="2012-08" db="EMBL/GenBank/DDBJ databases">
        <title>The Genome Sequence of Wuchereria bancrofti.</title>
        <authorList>
            <person name="Nutman T.B."/>
            <person name="Fink D.L."/>
            <person name="Russ C."/>
            <person name="Young S."/>
            <person name="Zeng Q."/>
            <person name="Koehrsen M."/>
            <person name="Alvarado L."/>
            <person name="Berlin A."/>
            <person name="Chapman S.B."/>
            <person name="Chen Z."/>
            <person name="Freedman E."/>
            <person name="Gellesch M."/>
            <person name="Goldberg J."/>
            <person name="Griggs A."/>
            <person name="Gujja S."/>
            <person name="Heilman E.R."/>
            <person name="Heiman D."/>
            <person name="Hepburn T."/>
            <person name="Howarth C."/>
            <person name="Jen D."/>
            <person name="Larson L."/>
            <person name="Lewis B."/>
            <person name="Mehta T."/>
            <person name="Park D."/>
            <person name="Pearson M."/>
            <person name="Roberts A."/>
            <person name="Saif S."/>
            <person name="Shea T."/>
            <person name="Shenoy N."/>
            <person name="Sisk P."/>
            <person name="Stolte C."/>
            <person name="Sykes S."/>
            <person name="Walk T."/>
            <person name="White J."/>
            <person name="Yandava C."/>
            <person name="Haas B."/>
            <person name="Henn M.R."/>
            <person name="Nusbaum C."/>
            <person name="Birren B."/>
        </authorList>
    </citation>
    <scope>NUCLEOTIDE SEQUENCE [LARGE SCALE GENOMIC DNA]</scope>
    <source>
        <strain evidence="3">NA</strain>
    </source>
</reference>